<reference evidence="2" key="1">
    <citation type="journal article" date="2023" name="Genome Biol. Evol.">
        <title>First Whole Genome Sequence and Flow Cytometry Genome Size Data for the Lichen-Forming Fungus Ramalina farinacea (Ascomycota).</title>
        <authorList>
            <person name="Llewellyn T."/>
            <person name="Mian S."/>
            <person name="Hill R."/>
            <person name="Leitch I.J."/>
            <person name="Gaya E."/>
        </authorList>
    </citation>
    <scope>NUCLEOTIDE SEQUENCE</scope>
    <source>
        <strain evidence="2">LIQ254RAFAR</strain>
    </source>
</reference>
<feature type="compositionally biased region" description="Polar residues" evidence="1">
    <location>
        <begin position="244"/>
        <end position="260"/>
    </location>
</feature>
<keyword evidence="3" id="KW-1185">Reference proteome</keyword>
<evidence type="ECO:0000313" key="3">
    <source>
        <dbReference type="Proteomes" id="UP001161017"/>
    </source>
</evidence>
<feature type="compositionally biased region" description="Gly residues" evidence="1">
    <location>
        <begin position="501"/>
        <end position="521"/>
    </location>
</feature>
<feature type="compositionally biased region" description="Low complexity" evidence="1">
    <location>
        <begin position="130"/>
        <end position="143"/>
    </location>
</feature>
<evidence type="ECO:0000313" key="2">
    <source>
        <dbReference type="EMBL" id="MDI1492360.1"/>
    </source>
</evidence>
<organism evidence="2 3">
    <name type="scientific">Ramalina farinacea</name>
    <dbReference type="NCBI Taxonomy" id="258253"/>
    <lineage>
        <taxon>Eukaryota</taxon>
        <taxon>Fungi</taxon>
        <taxon>Dikarya</taxon>
        <taxon>Ascomycota</taxon>
        <taxon>Pezizomycotina</taxon>
        <taxon>Lecanoromycetes</taxon>
        <taxon>OSLEUM clade</taxon>
        <taxon>Lecanoromycetidae</taxon>
        <taxon>Lecanorales</taxon>
        <taxon>Lecanorineae</taxon>
        <taxon>Ramalinaceae</taxon>
        <taxon>Ramalina</taxon>
    </lineage>
</organism>
<feature type="compositionally biased region" description="Pro residues" evidence="1">
    <location>
        <begin position="321"/>
        <end position="338"/>
    </location>
</feature>
<evidence type="ECO:0000256" key="1">
    <source>
        <dbReference type="SAM" id="MobiDB-lite"/>
    </source>
</evidence>
<protein>
    <submittedName>
        <fullName evidence="2">THO2 plays a role in transcriptional elongation</fullName>
    </submittedName>
</protein>
<feature type="compositionally biased region" description="Polar residues" evidence="1">
    <location>
        <begin position="95"/>
        <end position="106"/>
    </location>
</feature>
<dbReference type="AlphaFoldDB" id="A0AA43TZZ6"/>
<feature type="compositionally biased region" description="Basic and acidic residues" evidence="1">
    <location>
        <begin position="397"/>
        <end position="413"/>
    </location>
</feature>
<feature type="compositionally biased region" description="Gly residues" evidence="1">
    <location>
        <begin position="445"/>
        <end position="479"/>
    </location>
</feature>
<proteinExistence type="predicted"/>
<sequence length="546" mass="56595">MESGQVTMSLIDDQGDLHPYALMIDDQYSRNGFDERSSHSRYDDPRAPTGPRTDRPSGPPSVTGDRFRDGMRPPISSAPPIESNHGRPRQDPRQSESYGRLNNNPEYNDVPSGPRMPNGNTQDSSRHGRNVNGPPQGINNQQNSMSGPGPVPPSQARTAPGGPGPRPSPRNQPPTPTTNDGSPTDASSPAGETIGIHPDRLKAMQGSVASSQSSGPLAPNRGPPSNRPPLPPISAPQAGPPRGPNNQAQSPIGPSPTNRGPPTGPADRGNSNRSDKRFTGLQSVLQQNTQPPPADRSNQGTSIRGRGGRANNSNIPSPSTSGPPTPGVAPRNDPFPPPRNDDLFAGRASAPDEDARYGNSRGPPMRGPPPPEPERRSTRHGGGHRDRSPPPMSHSHSHSDHRPPMPMRDDDRLPPPGGSGNPMRDRFRNEPHGGPPAGMNIRGNAQGGDFRGGPGPGGPNTGGGGGGMSQGGGGGGGGDMGRDFRSRDGGGGYDRGPRGPPGGGGGGGLGPRNGDDSGGGSLRKRGRPPGEDAGYNAGPGEKRPRR</sequence>
<comment type="caution">
    <text evidence="2">The sequence shown here is derived from an EMBL/GenBank/DDBJ whole genome shotgun (WGS) entry which is preliminary data.</text>
</comment>
<accession>A0AA43TZZ6</accession>
<gene>
    <name evidence="2" type="primary">RLR1_2</name>
    <name evidence="2" type="ORF">OHK93_003574</name>
</gene>
<name>A0AA43TZZ6_9LECA</name>
<feature type="compositionally biased region" description="Basic and acidic residues" evidence="1">
    <location>
        <begin position="84"/>
        <end position="94"/>
    </location>
</feature>
<feature type="compositionally biased region" description="Polar residues" evidence="1">
    <location>
        <begin position="280"/>
        <end position="289"/>
    </location>
</feature>
<feature type="compositionally biased region" description="Basic and acidic residues" evidence="1">
    <location>
        <begin position="32"/>
        <end position="46"/>
    </location>
</feature>
<dbReference type="EMBL" id="JAPUFD010000018">
    <property type="protein sequence ID" value="MDI1492360.1"/>
    <property type="molecule type" value="Genomic_DNA"/>
</dbReference>
<feature type="compositionally biased region" description="Pro residues" evidence="1">
    <location>
        <begin position="221"/>
        <end position="243"/>
    </location>
</feature>
<dbReference type="Proteomes" id="UP001161017">
    <property type="component" value="Unassembled WGS sequence"/>
</dbReference>
<feature type="compositionally biased region" description="Pro residues" evidence="1">
    <location>
        <begin position="162"/>
        <end position="176"/>
    </location>
</feature>
<feature type="region of interest" description="Disordered" evidence="1">
    <location>
        <begin position="28"/>
        <end position="546"/>
    </location>
</feature>